<gene>
    <name evidence="2" type="ORF">ACFPH6_23435</name>
</gene>
<feature type="coiled-coil region" evidence="1">
    <location>
        <begin position="30"/>
        <end position="57"/>
    </location>
</feature>
<accession>A0ABV8YSI0</accession>
<proteinExistence type="predicted"/>
<keyword evidence="3" id="KW-1185">Reference proteome</keyword>
<evidence type="ECO:0000313" key="2">
    <source>
        <dbReference type="EMBL" id="MFC4467445.1"/>
    </source>
</evidence>
<comment type="caution">
    <text evidence="2">The sequence shown here is derived from an EMBL/GenBank/DDBJ whole genome shotgun (WGS) entry which is preliminary data.</text>
</comment>
<keyword evidence="1" id="KW-0175">Coiled coil</keyword>
<evidence type="ECO:0000313" key="3">
    <source>
        <dbReference type="Proteomes" id="UP001596012"/>
    </source>
</evidence>
<organism evidence="2 3">
    <name type="scientific">Streptomyces xiangluensis</name>
    <dbReference type="NCBI Taxonomy" id="2665720"/>
    <lineage>
        <taxon>Bacteria</taxon>
        <taxon>Bacillati</taxon>
        <taxon>Actinomycetota</taxon>
        <taxon>Actinomycetes</taxon>
        <taxon>Kitasatosporales</taxon>
        <taxon>Streptomycetaceae</taxon>
        <taxon>Streptomyces</taxon>
    </lineage>
</organism>
<dbReference type="Proteomes" id="UP001596012">
    <property type="component" value="Unassembled WGS sequence"/>
</dbReference>
<dbReference type="InterPro" id="IPR045728">
    <property type="entry name" value="DUF6082"/>
</dbReference>
<reference evidence="3" key="1">
    <citation type="journal article" date="2019" name="Int. J. Syst. Evol. Microbiol.">
        <title>The Global Catalogue of Microorganisms (GCM) 10K type strain sequencing project: providing services to taxonomists for standard genome sequencing and annotation.</title>
        <authorList>
            <consortium name="The Broad Institute Genomics Platform"/>
            <consortium name="The Broad Institute Genome Sequencing Center for Infectious Disease"/>
            <person name="Wu L."/>
            <person name="Ma J."/>
        </authorList>
    </citation>
    <scope>NUCLEOTIDE SEQUENCE [LARGE SCALE GENOMIC DNA]</scope>
    <source>
        <strain evidence="3">DT43</strain>
    </source>
</reference>
<name>A0ABV8YSI0_9ACTN</name>
<sequence length="186" mass="21214">MVTQKRGIRGLSSAAAAAGIGMVAGVLATMAAHRHTLESLRLRLEHLEQTAHTQQHTNIANQQRLHWELLSKAIDDPELAEVLDLYEVPVSPKKRRQYLFANALYTNLLFYYRIGNISRDEFFGHVRGIFQNPIVREYWHATQQQRASIANSEEAELGLMVDDLLRQLEEADIDEWWVVGEPPGDQ</sequence>
<dbReference type="RefSeq" id="WP_328768193.1">
    <property type="nucleotide sequence ID" value="NZ_JBHSFG010000039.1"/>
</dbReference>
<evidence type="ECO:0000256" key="1">
    <source>
        <dbReference type="SAM" id="Coils"/>
    </source>
</evidence>
<dbReference type="EMBL" id="JBHSFG010000039">
    <property type="protein sequence ID" value="MFC4467445.1"/>
    <property type="molecule type" value="Genomic_DNA"/>
</dbReference>
<dbReference type="Pfam" id="PF19560">
    <property type="entry name" value="DUF6082"/>
    <property type="match status" value="1"/>
</dbReference>
<protein>
    <submittedName>
        <fullName evidence="2">DUF6082 family protein</fullName>
    </submittedName>
</protein>